<dbReference type="GO" id="GO:0080120">
    <property type="term" value="P:CAAX-box protein maturation"/>
    <property type="evidence" value="ECO:0007669"/>
    <property type="project" value="UniProtKB-ARBA"/>
</dbReference>
<accession>H9UL53</accession>
<keyword evidence="3" id="KW-0378">Hydrolase</keyword>
<dbReference type="AlphaFoldDB" id="H9UL53"/>
<keyword evidence="1" id="KW-1133">Transmembrane helix</keyword>
<evidence type="ECO:0000313" key="4">
    <source>
        <dbReference type="Proteomes" id="UP000007383"/>
    </source>
</evidence>
<dbReference type="HOGENOM" id="CLU_1282547_0_0_12"/>
<protein>
    <submittedName>
        <fullName evidence="3">CAAX amino terminal protease family</fullName>
    </submittedName>
</protein>
<keyword evidence="1" id="KW-0812">Transmembrane</keyword>
<feature type="transmembrane region" description="Helical" evidence="1">
    <location>
        <begin position="170"/>
        <end position="188"/>
    </location>
</feature>
<name>H9UL53_SPIAZ</name>
<dbReference type="PATRIC" id="fig|889378.3.peg.2186"/>
<dbReference type="Pfam" id="PF02517">
    <property type="entry name" value="Rce1-like"/>
    <property type="match status" value="1"/>
</dbReference>
<evidence type="ECO:0000259" key="2">
    <source>
        <dbReference type="Pfam" id="PF02517"/>
    </source>
</evidence>
<dbReference type="GO" id="GO:0006508">
    <property type="term" value="P:proteolysis"/>
    <property type="evidence" value="ECO:0007669"/>
    <property type="project" value="UniProtKB-KW"/>
</dbReference>
<feature type="domain" description="CAAX prenyl protease 2/Lysostaphin resistance protein A-like" evidence="2">
    <location>
        <begin position="116"/>
        <end position="207"/>
    </location>
</feature>
<dbReference type="InterPro" id="IPR003675">
    <property type="entry name" value="Rce1/LyrA-like_dom"/>
</dbReference>
<evidence type="ECO:0000256" key="1">
    <source>
        <dbReference type="SAM" id="Phobius"/>
    </source>
</evidence>
<feature type="transmembrane region" description="Helical" evidence="1">
    <location>
        <begin position="73"/>
        <end position="97"/>
    </location>
</feature>
<feature type="transmembrane region" description="Helical" evidence="1">
    <location>
        <begin position="37"/>
        <end position="61"/>
    </location>
</feature>
<keyword evidence="4" id="KW-1185">Reference proteome</keyword>
<dbReference type="RefSeq" id="WP_014456229.1">
    <property type="nucleotide sequence ID" value="NC_017098.1"/>
</dbReference>
<keyword evidence="1" id="KW-0472">Membrane</keyword>
<proteinExistence type="predicted"/>
<evidence type="ECO:0000313" key="3">
    <source>
        <dbReference type="EMBL" id="AFG38246.1"/>
    </source>
</evidence>
<dbReference type="Proteomes" id="UP000007383">
    <property type="component" value="Chromosome"/>
</dbReference>
<dbReference type="eggNOG" id="COG1266">
    <property type="taxonomic scope" value="Bacteria"/>
</dbReference>
<gene>
    <name evidence="3" type="ordered locus">Spiaf_2210</name>
</gene>
<dbReference type="STRING" id="889378.Spiaf_2210"/>
<keyword evidence="3" id="KW-0645">Protease</keyword>
<dbReference type="KEGG" id="sfc:Spiaf_2210"/>
<dbReference type="GO" id="GO:0004175">
    <property type="term" value="F:endopeptidase activity"/>
    <property type="evidence" value="ECO:0007669"/>
    <property type="project" value="UniProtKB-ARBA"/>
</dbReference>
<sequence>MRRFGNELILATLLFVLVVLLLPPGLGEAPGDAALHLAALIFTAAGLQLIAHPAGPAAAVIPQVDADSIRRTARLGIYGILYAVPITLLIHAGMLIARAIWGSRLMAQLPAYEFPVSNWWIILPIQLMVGMREELVFRGFLQPRLQAVSGSTAGGIMAAAAIFGLAHLPIGIAVVPPAFVGGLLFGLIRQRHGSTFAAGIAHGVYNCSALLLSMW</sequence>
<reference evidence="4" key="1">
    <citation type="journal article" date="2013" name="Stand. Genomic Sci.">
        <title>Complete genome sequence of the halophilic bacterium Spirochaeta africana type strain (Z-7692(T)) from the alkaline Lake Magadi in the East African Rift.</title>
        <authorList>
            <person name="Liolos K."/>
            <person name="Abt B."/>
            <person name="Scheuner C."/>
            <person name="Teshima H."/>
            <person name="Held B."/>
            <person name="Lapidus A."/>
            <person name="Nolan M."/>
            <person name="Lucas S."/>
            <person name="Deshpande S."/>
            <person name="Cheng J.F."/>
            <person name="Tapia R."/>
            <person name="Goodwin L.A."/>
            <person name="Pitluck S."/>
            <person name="Pagani I."/>
            <person name="Ivanova N."/>
            <person name="Mavromatis K."/>
            <person name="Mikhailova N."/>
            <person name="Huntemann M."/>
            <person name="Pati A."/>
            <person name="Chen A."/>
            <person name="Palaniappan K."/>
            <person name="Land M."/>
            <person name="Rohde M."/>
            <person name="Tindall B.J."/>
            <person name="Detter J.C."/>
            <person name="Goker M."/>
            <person name="Bristow J."/>
            <person name="Eisen J.A."/>
            <person name="Markowitz V."/>
            <person name="Hugenholtz P."/>
            <person name="Woyke T."/>
            <person name="Klenk H.P."/>
            <person name="Kyrpides N.C."/>
        </authorList>
    </citation>
    <scope>NUCLEOTIDE SEQUENCE</scope>
    <source>
        <strain evidence="4">ATCC 700263 / DSM 8902 / Z-7692</strain>
    </source>
</reference>
<dbReference type="OrthoDB" id="5503995at2"/>
<organism evidence="3 4">
    <name type="scientific">Spirochaeta africana (strain ATCC 700263 / DSM 8902 / Z-7692)</name>
    <dbReference type="NCBI Taxonomy" id="889378"/>
    <lineage>
        <taxon>Bacteria</taxon>
        <taxon>Pseudomonadati</taxon>
        <taxon>Spirochaetota</taxon>
        <taxon>Spirochaetia</taxon>
        <taxon>Spirochaetales</taxon>
        <taxon>Spirochaetaceae</taxon>
        <taxon>Spirochaeta</taxon>
    </lineage>
</organism>
<dbReference type="EMBL" id="CP003282">
    <property type="protein sequence ID" value="AFG38246.1"/>
    <property type="molecule type" value="Genomic_DNA"/>
</dbReference>